<evidence type="ECO:0000256" key="2">
    <source>
        <dbReference type="SAM" id="Phobius"/>
    </source>
</evidence>
<accession>A0ABM7ILX8</accession>
<proteinExistence type="predicted"/>
<feature type="compositionally biased region" description="Basic and acidic residues" evidence="1">
    <location>
        <begin position="486"/>
        <end position="505"/>
    </location>
</feature>
<feature type="compositionally biased region" description="Low complexity" evidence="1">
    <location>
        <begin position="455"/>
        <end position="485"/>
    </location>
</feature>
<dbReference type="Pfam" id="PF08237">
    <property type="entry name" value="PE-PPE"/>
    <property type="match status" value="1"/>
</dbReference>
<evidence type="ECO:0000313" key="4">
    <source>
        <dbReference type="EMBL" id="BBX87782.1"/>
    </source>
</evidence>
<evidence type="ECO:0000259" key="3">
    <source>
        <dbReference type="Pfam" id="PF08237"/>
    </source>
</evidence>
<evidence type="ECO:0000256" key="1">
    <source>
        <dbReference type="SAM" id="MobiDB-lite"/>
    </source>
</evidence>
<organism evidence="4 5">
    <name type="scientific">Mycolicibacterium aubagnense</name>
    <dbReference type="NCBI Taxonomy" id="319707"/>
    <lineage>
        <taxon>Bacteria</taxon>
        <taxon>Bacillati</taxon>
        <taxon>Actinomycetota</taxon>
        <taxon>Actinomycetes</taxon>
        <taxon>Mycobacteriales</taxon>
        <taxon>Mycobacteriaceae</taxon>
        <taxon>Mycolicibacterium</taxon>
    </lineage>
</organism>
<feature type="compositionally biased region" description="Polar residues" evidence="1">
    <location>
        <begin position="434"/>
        <end position="443"/>
    </location>
</feature>
<name>A0ABM7ILX8_9MYCO</name>
<dbReference type="SUPFAM" id="SSF53474">
    <property type="entry name" value="alpha/beta-Hydrolases"/>
    <property type="match status" value="1"/>
</dbReference>
<keyword evidence="2" id="KW-0812">Transmembrane</keyword>
<evidence type="ECO:0000313" key="5">
    <source>
        <dbReference type="Proteomes" id="UP000465609"/>
    </source>
</evidence>
<reference evidence="4 5" key="1">
    <citation type="journal article" date="2019" name="Emerg. Microbes Infect.">
        <title>Comprehensive subspecies identification of 175 nontuberculous mycobacteria species based on 7547 genomic profiles.</title>
        <authorList>
            <person name="Matsumoto Y."/>
            <person name="Kinjo T."/>
            <person name="Motooka D."/>
            <person name="Nabeya D."/>
            <person name="Jung N."/>
            <person name="Uechi K."/>
            <person name="Horii T."/>
            <person name="Iida T."/>
            <person name="Fujita J."/>
            <person name="Nakamura S."/>
        </authorList>
    </citation>
    <scope>NUCLEOTIDE SEQUENCE [LARGE SCALE GENOMIC DNA]</scope>
    <source>
        <strain evidence="4 5">JCM 15296</strain>
    </source>
</reference>
<keyword evidence="2" id="KW-1133">Transmembrane helix</keyword>
<dbReference type="Proteomes" id="UP000465609">
    <property type="component" value="Chromosome"/>
</dbReference>
<keyword evidence="2" id="KW-0472">Membrane</keyword>
<feature type="domain" description="PE-PPE" evidence="3">
    <location>
        <begin position="96"/>
        <end position="347"/>
    </location>
</feature>
<dbReference type="Gene3D" id="3.40.50.1820">
    <property type="entry name" value="alpha/beta hydrolase"/>
    <property type="match status" value="1"/>
</dbReference>
<protein>
    <submittedName>
        <fullName evidence="4">PE-PPE domain-containing protein</fullName>
    </submittedName>
</protein>
<keyword evidence="5" id="KW-1185">Reference proteome</keyword>
<feature type="region of interest" description="Disordered" evidence="1">
    <location>
        <begin position="415"/>
        <end position="555"/>
    </location>
</feature>
<dbReference type="EMBL" id="AP022577">
    <property type="protein sequence ID" value="BBX87782.1"/>
    <property type="molecule type" value="Genomic_DNA"/>
</dbReference>
<sequence>MPIIGVGEVEKGGEAMRTFGRTIPAAVAVMLTVLSTVLLGVVSMVTAAFTLAATALIVPGTGTPNANIVVGYNQNADNYYIAPFNPLCTQANNCTLTGINYPAQFWPFPFAGWGGLSGAKWDVSTGEGIANLDTALMAALPTATTANPVVVFGYSQGGNIVSREKSTLSGLTDAQKAALSFVMIGNTNRPNGGLFERLAFLGTVPILDATFGLPAPTNTGIKTTDIAFEYDGVSDFPLYPVNLLADLNAIAGFWYTHGTYLSPNANSSAGEIPDLQYTPAELNAALTDPKNQTVYGDTTYITIPTKTLPLVRPFLEFGGFTHTSFIINPLVDLVSPVLRVLIDTGYDRSLSPGVPAPFRLIPLINPITLTVDLVNAAGEGIKAAISDITGGKVQLPIAATTPAPAPTTVAALTGSSAPKAVSATPTGDSKLAAVTSSKQSTNPDPKGTDPKNSGTRTPDTTATNTKTTDATTPDTKTTDTTTPDTKTSDTKTTDTKDTTDPKHGTDPTTSQGPAKDGQAGGTDKVKKPKKDTTVKTPKPVQPAAEKADQPAKAAA</sequence>
<dbReference type="InterPro" id="IPR029058">
    <property type="entry name" value="AB_hydrolase_fold"/>
</dbReference>
<feature type="compositionally biased region" description="Low complexity" evidence="1">
    <location>
        <begin position="534"/>
        <end position="555"/>
    </location>
</feature>
<dbReference type="InterPro" id="IPR013228">
    <property type="entry name" value="PE-PPE_C"/>
</dbReference>
<gene>
    <name evidence="4" type="ORF">MAUB_56550</name>
</gene>
<feature type="transmembrane region" description="Helical" evidence="2">
    <location>
        <begin position="25"/>
        <end position="58"/>
    </location>
</feature>